<feature type="domain" description="C2H2-type" evidence="9">
    <location>
        <begin position="421"/>
        <end position="444"/>
    </location>
</feature>
<dbReference type="GO" id="GO:0008270">
    <property type="term" value="F:zinc ion binding"/>
    <property type="evidence" value="ECO:0007669"/>
    <property type="project" value="UniProtKB-KW"/>
</dbReference>
<organism evidence="10 11">
    <name type="scientific">Modicella reniformis</name>
    <dbReference type="NCBI Taxonomy" id="1440133"/>
    <lineage>
        <taxon>Eukaryota</taxon>
        <taxon>Fungi</taxon>
        <taxon>Fungi incertae sedis</taxon>
        <taxon>Mucoromycota</taxon>
        <taxon>Mortierellomycotina</taxon>
        <taxon>Mortierellomycetes</taxon>
        <taxon>Mortierellales</taxon>
        <taxon>Mortierellaceae</taxon>
        <taxon>Modicella</taxon>
    </lineage>
</organism>
<evidence type="ECO:0000256" key="2">
    <source>
        <dbReference type="ARBA" id="ARBA00022723"/>
    </source>
</evidence>
<dbReference type="InterPro" id="IPR013087">
    <property type="entry name" value="Znf_C2H2_type"/>
</dbReference>
<feature type="domain" description="C2H2-type" evidence="9">
    <location>
        <begin position="393"/>
        <end position="415"/>
    </location>
</feature>
<feature type="compositionally biased region" description="Low complexity" evidence="8">
    <location>
        <begin position="228"/>
        <end position="242"/>
    </location>
</feature>
<feature type="compositionally biased region" description="Low complexity" evidence="8">
    <location>
        <begin position="134"/>
        <end position="146"/>
    </location>
</feature>
<dbReference type="SUPFAM" id="SSF57667">
    <property type="entry name" value="beta-beta-alpha zinc fingers"/>
    <property type="match status" value="2"/>
</dbReference>
<dbReference type="Gene3D" id="3.30.160.60">
    <property type="entry name" value="Classic Zinc Finger"/>
    <property type="match status" value="2"/>
</dbReference>
<feature type="region of interest" description="Disordered" evidence="8">
    <location>
        <begin position="469"/>
        <end position="499"/>
    </location>
</feature>
<feature type="compositionally biased region" description="Low complexity" evidence="8">
    <location>
        <begin position="82"/>
        <end position="122"/>
    </location>
</feature>
<keyword evidence="4 7" id="KW-0863">Zinc-finger</keyword>
<dbReference type="EMBL" id="JAAAHW010006878">
    <property type="protein sequence ID" value="KAF9953815.1"/>
    <property type="molecule type" value="Genomic_DNA"/>
</dbReference>
<keyword evidence="5" id="KW-0862">Zinc</keyword>
<dbReference type="GO" id="GO:0000981">
    <property type="term" value="F:DNA-binding transcription factor activity, RNA polymerase II-specific"/>
    <property type="evidence" value="ECO:0007669"/>
    <property type="project" value="TreeGrafter"/>
</dbReference>
<sequence>MSFGTTYFTPAPMGREMDFGTPGSRQGLHQRTCSGNAYTEEMFMVPKLGTTTDPRDFYMDESKELDSAGPGGKQPRDRMKLNKILNGGNNNNNSEHQQNNSADQQQQQQQYQNYPVYQNSSSPTLQSFQTSHGTLSTSSFSVSPVASLSPMTPANGSPIPTGMAPALVTMSSPLTSFSTMSQPSLIFDEVMPYSYNLPQYPTTYPFKHAGNADSAAQCGNGSAHSHYGSQSPDPSGSPSGLSAFPQHHHHHHQQYQVPDSPPSSLYHAQNQMPSPYSVGGHSPIPGSYSSAVSYAGQDPNAFTPTPPATPHYGFTDGRYPGAPMSMYGDHFALQAQPTAASAAAAAAAAAAARSNRPNGAFRARKTPYEPRAPRISDQGSLNGVGVTPPPRRFQCPECDKAFPTKGELASHSRCHLKVPAFICGICGRPFKRRTDYVRHVRNVHEEVGRYGCAQCGERFGRLDKLKRHDKRGCGADKEEEEQQQQQQQQQQQFQQAQLQ</sequence>
<proteinExistence type="predicted"/>
<feature type="region of interest" description="Disordered" evidence="8">
    <location>
        <begin position="47"/>
        <end position="146"/>
    </location>
</feature>
<protein>
    <recommendedName>
        <fullName evidence="9">C2H2-type domain-containing protein</fullName>
    </recommendedName>
</protein>
<evidence type="ECO:0000256" key="4">
    <source>
        <dbReference type="ARBA" id="ARBA00022771"/>
    </source>
</evidence>
<feature type="region of interest" description="Disordered" evidence="8">
    <location>
        <begin position="216"/>
        <end position="282"/>
    </location>
</feature>
<evidence type="ECO:0000256" key="3">
    <source>
        <dbReference type="ARBA" id="ARBA00022737"/>
    </source>
</evidence>
<feature type="region of interest" description="Disordered" evidence="8">
    <location>
        <begin position="1"/>
        <end position="28"/>
    </location>
</feature>
<dbReference type="PROSITE" id="PS00028">
    <property type="entry name" value="ZINC_FINGER_C2H2_1"/>
    <property type="match status" value="2"/>
</dbReference>
<dbReference type="PROSITE" id="PS50157">
    <property type="entry name" value="ZINC_FINGER_C2H2_2"/>
    <property type="match status" value="3"/>
</dbReference>
<dbReference type="PANTHER" id="PTHR24388">
    <property type="entry name" value="ZINC FINGER PROTEIN"/>
    <property type="match status" value="1"/>
</dbReference>
<evidence type="ECO:0000256" key="5">
    <source>
        <dbReference type="ARBA" id="ARBA00022833"/>
    </source>
</evidence>
<dbReference type="GO" id="GO:0005634">
    <property type="term" value="C:nucleus"/>
    <property type="evidence" value="ECO:0007669"/>
    <property type="project" value="UniProtKB-SubCell"/>
</dbReference>
<dbReference type="InterPro" id="IPR050527">
    <property type="entry name" value="Snail/Krueppel_Znf"/>
</dbReference>
<evidence type="ECO:0000313" key="10">
    <source>
        <dbReference type="EMBL" id="KAF9953815.1"/>
    </source>
</evidence>
<evidence type="ECO:0000256" key="8">
    <source>
        <dbReference type="SAM" id="MobiDB-lite"/>
    </source>
</evidence>
<keyword evidence="6" id="KW-0539">Nucleus</keyword>
<evidence type="ECO:0000313" key="11">
    <source>
        <dbReference type="Proteomes" id="UP000749646"/>
    </source>
</evidence>
<keyword evidence="11" id="KW-1185">Reference proteome</keyword>
<evidence type="ECO:0000256" key="7">
    <source>
        <dbReference type="PROSITE-ProRule" id="PRU00042"/>
    </source>
</evidence>
<comment type="caution">
    <text evidence="10">The sequence shown here is derived from an EMBL/GenBank/DDBJ whole genome shotgun (WGS) entry which is preliminary data.</text>
</comment>
<evidence type="ECO:0000256" key="1">
    <source>
        <dbReference type="ARBA" id="ARBA00004123"/>
    </source>
</evidence>
<dbReference type="PANTHER" id="PTHR24388:SF54">
    <property type="entry name" value="PROTEIN ESCARGOT"/>
    <property type="match status" value="1"/>
</dbReference>
<feature type="compositionally biased region" description="Polar residues" evidence="8">
    <location>
        <begin position="123"/>
        <end position="133"/>
    </location>
</feature>
<keyword evidence="2" id="KW-0479">Metal-binding</keyword>
<dbReference type="GO" id="GO:0000978">
    <property type="term" value="F:RNA polymerase II cis-regulatory region sequence-specific DNA binding"/>
    <property type="evidence" value="ECO:0007669"/>
    <property type="project" value="TreeGrafter"/>
</dbReference>
<feature type="compositionally biased region" description="Basic and acidic residues" evidence="8">
    <location>
        <begin position="53"/>
        <end position="66"/>
    </location>
</feature>
<evidence type="ECO:0000256" key="6">
    <source>
        <dbReference type="ARBA" id="ARBA00023242"/>
    </source>
</evidence>
<feature type="domain" description="C2H2-type" evidence="9">
    <location>
        <begin position="450"/>
        <end position="481"/>
    </location>
</feature>
<comment type="subcellular location">
    <subcellularLocation>
        <location evidence="1">Nucleus</location>
    </subcellularLocation>
</comment>
<feature type="compositionally biased region" description="Low complexity" evidence="8">
    <location>
        <begin position="483"/>
        <end position="499"/>
    </location>
</feature>
<feature type="compositionally biased region" description="Polar residues" evidence="8">
    <location>
        <begin position="262"/>
        <end position="274"/>
    </location>
</feature>
<dbReference type="InterPro" id="IPR036236">
    <property type="entry name" value="Znf_C2H2_sf"/>
</dbReference>
<evidence type="ECO:0000259" key="9">
    <source>
        <dbReference type="PROSITE" id="PS50157"/>
    </source>
</evidence>
<reference evidence="10" key="1">
    <citation type="journal article" date="2020" name="Fungal Divers.">
        <title>Resolving the Mortierellaceae phylogeny through synthesis of multi-gene phylogenetics and phylogenomics.</title>
        <authorList>
            <person name="Vandepol N."/>
            <person name="Liber J."/>
            <person name="Desiro A."/>
            <person name="Na H."/>
            <person name="Kennedy M."/>
            <person name="Barry K."/>
            <person name="Grigoriev I.V."/>
            <person name="Miller A.N."/>
            <person name="O'Donnell K."/>
            <person name="Stajich J.E."/>
            <person name="Bonito G."/>
        </authorList>
    </citation>
    <scope>NUCLEOTIDE SEQUENCE</scope>
    <source>
        <strain evidence="10">MES-2147</strain>
    </source>
</reference>
<dbReference type="Pfam" id="PF00096">
    <property type="entry name" value="zf-C2H2"/>
    <property type="match status" value="2"/>
</dbReference>
<name>A0A9P6J1Q7_9FUNG</name>
<dbReference type="OrthoDB" id="3437960at2759"/>
<dbReference type="AlphaFoldDB" id="A0A9P6J1Q7"/>
<accession>A0A9P6J1Q7</accession>
<keyword evidence="3" id="KW-0677">Repeat</keyword>
<dbReference type="Proteomes" id="UP000749646">
    <property type="component" value="Unassembled WGS sequence"/>
</dbReference>
<dbReference type="SMART" id="SM00355">
    <property type="entry name" value="ZnF_C2H2"/>
    <property type="match status" value="3"/>
</dbReference>
<gene>
    <name evidence="10" type="ORF">BGZ65_004447</name>
</gene>